<evidence type="ECO:0000256" key="1">
    <source>
        <dbReference type="SAM" id="Phobius"/>
    </source>
</evidence>
<accession>J0GWX6</accession>
<protein>
    <submittedName>
        <fullName evidence="2">Uncharacterized protein</fullName>
    </submittedName>
</protein>
<name>J0GWX6_RHILT</name>
<feature type="transmembrane region" description="Helical" evidence="1">
    <location>
        <begin position="29"/>
        <end position="54"/>
    </location>
</feature>
<keyword evidence="1" id="KW-1133">Transmembrane helix</keyword>
<keyword evidence="1" id="KW-0472">Membrane</keyword>
<proteinExistence type="predicted"/>
<dbReference type="Proteomes" id="UP000005092">
    <property type="component" value="Unassembled WGS sequence"/>
</dbReference>
<evidence type="ECO:0000313" key="3">
    <source>
        <dbReference type="Proteomes" id="UP000005092"/>
    </source>
</evidence>
<dbReference type="HOGENOM" id="CLU_211627_0_0_5"/>
<organism evidence="2 3">
    <name type="scientific">Rhizobium leguminosarum bv. trifolii WSM597</name>
    <dbReference type="NCBI Taxonomy" id="754764"/>
    <lineage>
        <taxon>Bacteria</taxon>
        <taxon>Pseudomonadati</taxon>
        <taxon>Pseudomonadota</taxon>
        <taxon>Alphaproteobacteria</taxon>
        <taxon>Hyphomicrobiales</taxon>
        <taxon>Rhizobiaceae</taxon>
        <taxon>Rhizobium/Agrobacterium group</taxon>
        <taxon>Rhizobium</taxon>
    </lineage>
</organism>
<dbReference type="AlphaFoldDB" id="J0GWX6"/>
<evidence type="ECO:0000313" key="2">
    <source>
        <dbReference type="EMBL" id="EJB02140.1"/>
    </source>
</evidence>
<sequence>MRTASDKDPIQRSATSPAAKRTRLNAGRVALILIASVGVVAFILYATIVLYGLARGT</sequence>
<gene>
    <name evidence="2" type="ORF">Rleg9DRAFT_0920</name>
</gene>
<keyword evidence="1" id="KW-0812">Transmembrane</keyword>
<reference evidence="2 3" key="1">
    <citation type="submission" date="2012-02" db="EMBL/GenBank/DDBJ databases">
        <title>Improved High-Quality Draft Sequence of Rhizobium leguminosarum bv. trifolii WSM597.</title>
        <authorList>
            <consortium name="US DOE Joint Genome Institute"/>
            <person name="Lucas S."/>
            <person name="Han J."/>
            <person name="Lapidus A."/>
            <person name="Cheng J.-F."/>
            <person name="Goodwin L."/>
            <person name="Pitluck S."/>
            <person name="Peters L."/>
            <person name="Ovchinnikova G."/>
            <person name="Held B."/>
            <person name="Detter J.C."/>
            <person name="Han C."/>
            <person name="Tapia R."/>
            <person name="Land M."/>
            <person name="Hauser L."/>
            <person name="Kyrpides N."/>
            <person name="Ivanova N."/>
            <person name="Pagani I."/>
            <person name="Brau L."/>
            <person name="Yates R."/>
            <person name="O'Hara G."/>
            <person name="Rui T."/>
            <person name="Howieson J."/>
            <person name="Reeve W."/>
            <person name="Woyke T."/>
        </authorList>
    </citation>
    <scope>NUCLEOTIDE SEQUENCE [LARGE SCALE GENOMIC DNA]</scope>
    <source>
        <strain evidence="2 3">WSM597</strain>
    </source>
</reference>
<dbReference type="EMBL" id="JH719382">
    <property type="protein sequence ID" value="EJB02140.1"/>
    <property type="molecule type" value="Genomic_DNA"/>
</dbReference>